<dbReference type="Pfam" id="PF01757">
    <property type="entry name" value="Acyl_transf_3"/>
    <property type="match status" value="1"/>
</dbReference>
<reference evidence="1 2" key="1">
    <citation type="submission" date="2018-08" db="EMBL/GenBank/DDBJ databases">
        <title>A genome reference for cultivated species of the human gut microbiota.</title>
        <authorList>
            <person name="Zou Y."/>
            <person name="Xue W."/>
            <person name="Luo G."/>
        </authorList>
    </citation>
    <scope>NUCLEOTIDE SEQUENCE [LARGE SCALE GENOMIC DNA]</scope>
    <source>
        <strain evidence="1 2">AF14-8</strain>
    </source>
</reference>
<gene>
    <name evidence="1" type="ORF">DWW27_16265</name>
</gene>
<dbReference type="AlphaFoldDB" id="A0A412VIC5"/>
<evidence type="ECO:0000313" key="2">
    <source>
        <dbReference type="Proteomes" id="UP000285379"/>
    </source>
</evidence>
<evidence type="ECO:0000313" key="1">
    <source>
        <dbReference type="EMBL" id="RGV05882.1"/>
    </source>
</evidence>
<dbReference type="GO" id="GO:0016747">
    <property type="term" value="F:acyltransferase activity, transferring groups other than amino-acyl groups"/>
    <property type="evidence" value="ECO:0007669"/>
    <property type="project" value="InterPro"/>
</dbReference>
<dbReference type="InterPro" id="IPR002656">
    <property type="entry name" value="Acyl_transf_3_dom"/>
</dbReference>
<dbReference type="EMBL" id="QRYT01000043">
    <property type="protein sequence ID" value="RGV05882.1"/>
    <property type="molecule type" value="Genomic_DNA"/>
</dbReference>
<proteinExistence type="predicted"/>
<protein>
    <submittedName>
        <fullName evidence="1">Acyltransferase</fullName>
    </submittedName>
</protein>
<sequence length="356" mass="41357">MEKSLKIMNFTLYQYKYISKDDSTYLKGLAILIMICLHVFGSRAVNLPAYQQMDDFVFMGRPLSFCLSRFCSICVHIYILLSGYGLFIVYRRKVEKGVGMKNLKRISLLMAKVILVGTIFYPISLFYPDLQWHFSFMECVRMLLGYSGNYEWWFLRPYLIIAALSPFLLKGINKKSVICLTISLLLYFLTKYLIYFHDFHLFVILEQVFILCLPFFLGAILAKYGILAWAKSISQSHFAVFLSITVLMVMLLYKFYFPSGIIDPFISAVFVICCIILTNIVKSGGVYNLLTTLGKEATSMWLIHTFISIYYWSGLTYSFQYPILIFLFVVICSYILSIAITMPYNIIRKRIESLFT</sequence>
<comment type="caution">
    <text evidence="1">The sequence shown here is derived from an EMBL/GenBank/DDBJ whole genome shotgun (WGS) entry which is preliminary data.</text>
</comment>
<keyword evidence="1" id="KW-0808">Transferase</keyword>
<name>A0A412VIC5_PHOVU</name>
<keyword evidence="1" id="KW-0012">Acyltransferase</keyword>
<dbReference type="RefSeq" id="WP_057280552.1">
    <property type="nucleotide sequence ID" value="NZ_CAXTQT010000014.1"/>
</dbReference>
<dbReference type="Proteomes" id="UP000285379">
    <property type="component" value="Unassembled WGS sequence"/>
</dbReference>
<accession>A0A412VIC5</accession>
<organism evidence="1 2">
    <name type="scientific">Phocaeicola vulgatus</name>
    <name type="common">Bacteroides vulgatus</name>
    <dbReference type="NCBI Taxonomy" id="821"/>
    <lineage>
        <taxon>Bacteria</taxon>
        <taxon>Pseudomonadati</taxon>
        <taxon>Bacteroidota</taxon>
        <taxon>Bacteroidia</taxon>
        <taxon>Bacteroidales</taxon>
        <taxon>Bacteroidaceae</taxon>
        <taxon>Phocaeicola</taxon>
    </lineage>
</organism>